<comment type="caution">
    <text evidence="2">The sequence shown here is derived from an EMBL/GenBank/DDBJ whole genome shotgun (WGS) entry which is preliminary data.</text>
</comment>
<keyword evidence="3" id="KW-1185">Reference proteome</keyword>
<accession>A0AAP0K1A1</accession>
<protein>
    <recommendedName>
        <fullName evidence="4">RAB6-interacting golgin</fullName>
    </recommendedName>
</protein>
<proteinExistence type="predicted"/>
<dbReference type="PANTHER" id="PTHR35315:SF1">
    <property type="entry name" value="RAB6-INTERACTING GOLGIN"/>
    <property type="match status" value="1"/>
</dbReference>
<evidence type="ECO:0000313" key="2">
    <source>
        <dbReference type="EMBL" id="KAK9143594.1"/>
    </source>
</evidence>
<evidence type="ECO:0000313" key="3">
    <source>
        <dbReference type="Proteomes" id="UP001420932"/>
    </source>
</evidence>
<dbReference type="Proteomes" id="UP001420932">
    <property type="component" value="Unassembled WGS sequence"/>
</dbReference>
<feature type="region of interest" description="Disordered" evidence="1">
    <location>
        <begin position="179"/>
        <end position="272"/>
    </location>
</feature>
<evidence type="ECO:0000256" key="1">
    <source>
        <dbReference type="SAM" id="MobiDB-lite"/>
    </source>
</evidence>
<gene>
    <name evidence="2" type="ORF">Syun_012994</name>
</gene>
<dbReference type="AlphaFoldDB" id="A0AAP0K1A1"/>
<sequence>MAMNPSLVPEIGPDGLPREAPVIAYTEKVIEAEQLQLRKYIEENYSKIRDVERELSNLSLELKLTAGPKKAALEHMRKKIEMSTEKIRLAKLKEEHAQKISDDLLVCTIFHLCLLPAHENFLLRSDAFQLWEEASKAVKDEEAVKQKLCDDLSRLVQESSNAQYSRLEELKRRLEALNPSRASMSGPPDSKSAESAAAAPVTSVQPAQNADRQVAPVVNTQNQQPSVEGEGRGKRKIPISGRGGKGTGIVPKGRGSPGQGWTGTGFDVDGRN</sequence>
<reference evidence="2 3" key="1">
    <citation type="submission" date="2024-01" db="EMBL/GenBank/DDBJ databases">
        <title>Genome assemblies of Stephania.</title>
        <authorList>
            <person name="Yang L."/>
        </authorList>
    </citation>
    <scope>NUCLEOTIDE SEQUENCE [LARGE SCALE GENOMIC DNA]</scope>
    <source>
        <strain evidence="2">YNDBR</strain>
        <tissue evidence="2">Leaf</tissue>
    </source>
</reference>
<feature type="compositionally biased region" description="Polar residues" evidence="1">
    <location>
        <begin position="202"/>
        <end position="211"/>
    </location>
</feature>
<evidence type="ECO:0008006" key="4">
    <source>
        <dbReference type="Google" id="ProtNLM"/>
    </source>
</evidence>
<dbReference type="EMBL" id="JBBNAF010000005">
    <property type="protein sequence ID" value="KAK9143594.1"/>
    <property type="molecule type" value="Genomic_DNA"/>
</dbReference>
<organism evidence="2 3">
    <name type="scientific">Stephania yunnanensis</name>
    <dbReference type="NCBI Taxonomy" id="152371"/>
    <lineage>
        <taxon>Eukaryota</taxon>
        <taxon>Viridiplantae</taxon>
        <taxon>Streptophyta</taxon>
        <taxon>Embryophyta</taxon>
        <taxon>Tracheophyta</taxon>
        <taxon>Spermatophyta</taxon>
        <taxon>Magnoliopsida</taxon>
        <taxon>Ranunculales</taxon>
        <taxon>Menispermaceae</taxon>
        <taxon>Menispermoideae</taxon>
        <taxon>Cissampelideae</taxon>
        <taxon>Stephania</taxon>
    </lineage>
</organism>
<dbReference type="PANTHER" id="PTHR35315">
    <property type="entry name" value="ACI13"/>
    <property type="match status" value="1"/>
</dbReference>
<name>A0AAP0K1A1_9MAGN</name>